<dbReference type="EMBL" id="JARK01001493">
    <property type="protein sequence ID" value="EYB95689.1"/>
    <property type="molecule type" value="Genomic_DNA"/>
</dbReference>
<comment type="caution">
    <text evidence="1">The sequence shown here is derived from an EMBL/GenBank/DDBJ whole genome shotgun (WGS) entry which is preliminary data.</text>
</comment>
<sequence>MHSTSSNHRTGVECLCAYTVSCGGHLMNQVSASSSQTSLVSRPGGMDDLVGNECDRTIDCVRSQRACFYCATCARVTQYG</sequence>
<gene>
    <name evidence="1" type="primary">Acey_s0157.g3217</name>
    <name evidence="1" type="ORF">Y032_0157g3217</name>
</gene>
<evidence type="ECO:0000313" key="2">
    <source>
        <dbReference type="Proteomes" id="UP000024635"/>
    </source>
</evidence>
<organism evidence="1 2">
    <name type="scientific">Ancylostoma ceylanicum</name>
    <dbReference type="NCBI Taxonomy" id="53326"/>
    <lineage>
        <taxon>Eukaryota</taxon>
        <taxon>Metazoa</taxon>
        <taxon>Ecdysozoa</taxon>
        <taxon>Nematoda</taxon>
        <taxon>Chromadorea</taxon>
        <taxon>Rhabditida</taxon>
        <taxon>Rhabditina</taxon>
        <taxon>Rhabditomorpha</taxon>
        <taxon>Strongyloidea</taxon>
        <taxon>Ancylostomatidae</taxon>
        <taxon>Ancylostomatinae</taxon>
        <taxon>Ancylostoma</taxon>
    </lineage>
</organism>
<protein>
    <submittedName>
        <fullName evidence="1">Uncharacterized protein</fullName>
    </submittedName>
</protein>
<evidence type="ECO:0000313" key="1">
    <source>
        <dbReference type="EMBL" id="EYB95689.1"/>
    </source>
</evidence>
<dbReference type="Proteomes" id="UP000024635">
    <property type="component" value="Unassembled WGS sequence"/>
</dbReference>
<accession>A0A016SZE2</accession>
<dbReference type="AlphaFoldDB" id="A0A016SZE2"/>
<keyword evidence="2" id="KW-1185">Reference proteome</keyword>
<proteinExistence type="predicted"/>
<name>A0A016SZE2_9BILA</name>
<reference evidence="2" key="1">
    <citation type="journal article" date="2015" name="Nat. Genet.">
        <title>The genome and transcriptome of the zoonotic hookworm Ancylostoma ceylanicum identify infection-specific gene families.</title>
        <authorList>
            <person name="Schwarz E.M."/>
            <person name="Hu Y."/>
            <person name="Antoshechkin I."/>
            <person name="Miller M.M."/>
            <person name="Sternberg P.W."/>
            <person name="Aroian R.V."/>
        </authorList>
    </citation>
    <scope>NUCLEOTIDE SEQUENCE</scope>
    <source>
        <strain evidence="2">HY135</strain>
    </source>
</reference>